<dbReference type="AlphaFoldDB" id="A0A4Y2CQM3"/>
<evidence type="ECO:0000313" key="3">
    <source>
        <dbReference type="Proteomes" id="UP000499080"/>
    </source>
</evidence>
<sequence length="173" mass="20378">MSHLKTIQSRFYLPTDLGGNRNYFSPFVFFTRHHFFFTLDKHKEANGIGDPLGDLPKYSRQEGKKKERKGKKKKAPVDDFRKERRRRGRRMTDCYIYSKRPTEISHSTFLFGDVEKKKSAEIHTYAKRGERVENLSAETNFGSEGCRWEILIPSSVMEFLFSVLGPKQPHRER</sequence>
<evidence type="ECO:0000313" key="2">
    <source>
        <dbReference type="EMBL" id="GBM06751.1"/>
    </source>
</evidence>
<name>A0A4Y2CQM3_ARAVE</name>
<organism evidence="2 3">
    <name type="scientific">Araneus ventricosus</name>
    <name type="common">Orbweaver spider</name>
    <name type="synonym">Epeira ventricosa</name>
    <dbReference type="NCBI Taxonomy" id="182803"/>
    <lineage>
        <taxon>Eukaryota</taxon>
        <taxon>Metazoa</taxon>
        <taxon>Ecdysozoa</taxon>
        <taxon>Arthropoda</taxon>
        <taxon>Chelicerata</taxon>
        <taxon>Arachnida</taxon>
        <taxon>Araneae</taxon>
        <taxon>Araneomorphae</taxon>
        <taxon>Entelegynae</taxon>
        <taxon>Araneoidea</taxon>
        <taxon>Araneidae</taxon>
        <taxon>Araneus</taxon>
    </lineage>
</organism>
<gene>
    <name evidence="2" type="ORF">AVEN_62995_1</name>
</gene>
<reference evidence="2 3" key="1">
    <citation type="journal article" date="2019" name="Sci. Rep.">
        <title>Orb-weaving spider Araneus ventricosus genome elucidates the spidroin gene catalogue.</title>
        <authorList>
            <person name="Kono N."/>
            <person name="Nakamura H."/>
            <person name="Ohtoshi R."/>
            <person name="Moran D.A.P."/>
            <person name="Shinohara A."/>
            <person name="Yoshida Y."/>
            <person name="Fujiwara M."/>
            <person name="Mori M."/>
            <person name="Tomita M."/>
            <person name="Arakawa K."/>
        </authorList>
    </citation>
    <scope>NUCLEOTIDE SEQUENCE [LARGE SCALE GENOMIC DNA]</scope>
</reference>
<feature type="region of interest" description="Disordered" evidence="1">
    <location>
        <begin position="48"/>
        <end position="87"/>
    </location>
</feature>
<keyword evidence="3" id="KW-1185">Reference proteome</keyword>
<proteinExistence type="predicted"/>
<protein>
    <submittedName>
        <fullName evidence="2">Uncharacterized protein</fullName>
    </submittedName>
</protein>
<dbReference type="Proteomes" id="UP000499080">
    <property type="component" value="Unassembled WGS sequence"/>
</dbReference>
<comment type="caution">
    <text evidence="2">The sequence shown here is derived from an EMBL/GenBank/DDBJ whole genome shotgun (WGS) entry which is preliminary data.</text>
</comment>
<evidence type="ECO:0000256" key="1">
    <source>
        <dbReference type="SAM" id="MobiDB-lite"/>
    </source>
</evidence>
<dbReference type="EMBL" id="BGPR01000233">
    <property type="protein sequence ID" value="GBM06751.1"/>
    <property type="molecule type" value="Genomic_DNA"/>
</dbReference>
<accession>A0A4Y2CQM3</accession>